<dbReference type="HOGENOM" id="CLU_115776_1_1_4"/>
<evidence type="ECO:0000313" key="2">
    <source>
        <dbReference type="EMBL" id="ABB75502.1"/>
    </source>
</evidence>
<dbReference type="Gene3D" id="1.10.260.40">
    <property type="entry name" value="lambda repressor-like DNA-binding domains"/>
    <property type="match status" value="1"/>
</dbReference>
<protein>
    <submittedName>
        <fullName evidence="2">Transcriptional regulator, XRE family</fullName>
    </submittedName>
</protein>
<dbReference type="OrthoDB" id="7349669at2"/>
<dbReference type="SUPFAM" id="SSF47413">
    <property type="entry name" value="lambda repressor-like DNA-binding domains"/>
    <property type="match status" value="1"/>
</dbReference>
<reference evidence="3 5" key="4">
    <citation type="submission" date="2016-10" db="EMBL/GenBank/DDBJ databases">
        <authorList>
            <person name="de Groot N.N."/>
        </authorList>
    </citation>
    <scope>NUCLEOTIDE SEQUENCE [LARGE SCALE GENOMIC DNA]</scope>
    <source>
        <strain evidence="3 5">Nl13</strain>
    </source>
</reference>
<dbReference type="eggNOG" id="COG1396">
    <property type="taxonomic scope" value="Bacteria"/>
</dbReference>
<dbReference type="InterPro" id="IPR001387">
    <property type="entry name" value="Cro/C1-type_HTH"/>
</dbReference>
<dbReference type="NCBIfam" id="TIGR03830">
    <property type="entry name" value="CxxCG_CxxCG_HTH"/>
    <property type="match status" value="1"/>
</dbReference>
<dbReference type="EMBL" id="FNVK01000006">
    <property type="protein sequence ID" value="SEF70968.1"/>
    <property type="molecule type" value="Genomic_DNA"/>
</dbReference>
<dbReference type="Pfam" id="PF15731">
    <property type="entry name" value="MqsA_antitoxin"/>
    <property type="match status" value="1"/>
</dbReference>
<accession>Q2Y6W9</accession>
<reference evidence="2 4" key="3">
    <citation type="journal article" date="2008" name="Appl. Environ. Microbiol.">
        <title>Complete genome sequence of Nitrosospira multiformis, an ammonia-oxidizing bacterium from the soil environment.</title>
        <authorList>
            <person name="Norton J.M."/>
            <person name="Klotz M.G."/>
            <person name="Stein L.Y."/>
            <person name="Arp D.J."/>
            <person name="Bottomley P.J."/>
            <person name="Chain P.S."/>
            <person name="Hauser L.J."/>
            <person name="Land M.L."/>
            <person name="Larimer F.W."/>
            <person name="Shin M.W."/>
            <person name="Starkenburg S.R."/>
        </authorList>
    </citation>
    <scope>NUCLEOTIDE SEQUENCE [LARGE SCALE GENOMIC DNA]</scope>
    <source>
        <strain evidence="2">ATCC 25196</strain>
        <strain evidence="4">ATCC 25196 / NCIMB 11849 / C 71</strain>
    </source>
</reference>
<dbReference type="Proteomes" id="UP000236751">
    <property type="component" value="Unassembled WGS sequence"/>
</dbReference>
<name>Q2Y6W9_NITMU</name>
<proteinExistence type="predicted"/>
<dbReference type="KEGG" id="nmu:Nmul_A2210"/>
<keyword evidence="4" id="KW-1185">Reference proteome</keyword>
<dbReference type="Gene3D" id="3.10.20.860">
    <property type="match status" value="1"/>
</dbReference>
<dbReference type="AlphaFoldDB" id="Q2Y6W9"/>
<dbReference type="EMBL" id="CP000103">
    <property type="protein sequence ID" value="ABB75502.1"/>
    <property type="molecule type" value="Genomic_DNA"/>
</dbReference>
<dbReference type="RefSeq" id="WP_011381508.1">
    <property type="nucleotide sequence ID" value="NC_007614.1"/>
</dbReference>
<dbReference type="CDD" id="cd12870">
    <property type="entry name" value="MqsA"/>
    <property type="match status" value="1"/>
</dbReference>
<dbReference type="SMART" id="SM00530">
    <property type="entry name" value="HTH_XRE"/>
    <property type="match status" value="1"/>
</dbReference>
<evidence type="ECO:0000259" key="1">
    <source>
        <dbReference type="PROSITE" id="PS50943"/>
    </source>
</evidence>
<evidence type="ECO:0000313" key="3">
    <source>
        <dbReference type="EMBL" id="SEF70968.1"/>
    </source>
</evidence>
<dbReference type="PROSITE" id="PS50943">
    <property type="entry name" value="HTH_CROC1"/>
    <property type="match status" value="1"/>
</dbReference>
<dbReference type="InterPro" id="IPR022453">
    <property type="entry name" value="Znf_MqsA-type"/>
</dbReference>
<feature type="domain" description="HTH cro/C1-type" evidence="1">
    <location>
        <begin position="76"/>
        <end position="129"/>
    </location>
</feature>
<dbReference type="Proteomes" id="UP000002718">
    <property type="component" value="Chromosome"/>
</dbReference>
<sequence length="157" mass="17964">MRCSLCGKGEVVAGTRDVPFTYKGQKTFIKNIRGEYCNRCGEGYYGPEHDGDILMAGYREFREKVDTVLAEQATFVEQVRKKLGLDQREAGEIFGGGVNAFSRYETGKVRTPVSVMQLFTLLDRHPELLEEIRQNRYRTRGTQELREEVSAQKELTD</sequence>
<reference evidence="2" key="1">
    <citation type="submission" date="2005-08" db="EMBL/GenBank/DDBJ databases">
        <title>Complete sequence of Chromosome 1 of Nitrosospira multiformis ATCC 25196.</title>
        <authorList>
            <consortium name="US DOE Joint Genome Institute"/>
            <person name="Copeland A."/>
            <person name="Lucas S."/>
            <person name="Lapidus A."/>
            <person name="Barry K."/>
            <person name="Detter J.C."/>
            <person name="Glavina T."/>
            <person name="Hammon N."/>
            <person name="Israni S."/>
            <person name="Pitluck S."/>
            <person name="Chain P."/>
            <person name="Malfatti S."/>
            <person name="Shin M."/>
            <person name="Vergez L."/>
            <person name="Schmutz J."/>
            <person name="Larimer F."/>
            <person name="Land M."/>
            <person name="Hauser L."/>
            <person name="Kyrpides N."/>
            <person name="Lykidis A."/>
            <person name="Richardson P."/>
        </authorList>
    </citation>
    <scope>NUCLEOTIDE SEQUENCE</scope>
    <source>
        <strain evidence="2">ATCC 25196</strain>
    </source>
</reference>
<dbReference type="GO" id="GO:0003677">
    <property type="term" value="F:DNA binding"/>
    <property type="evidence" value="ECO:0007669"/>
    <property type="project" value="InterPro"/>
</dbReference>
<evidence type="ECO:0000313" key="5">
    <source>
        <dbReference type="Proteomes" id="UP000236751"/>
    </source>
</evidence>
<dbReference type="InterPro" id="IPR022452">
    <property type="entry name" value="MqsA"/>
</dbReference>
<organism evidence="2 4">
    <name type="scientific">Nitrosospira multiformis (strain ATCC 25196 / NCIMB 11849 / C 71)</name>
    <dbReference type="NCBI Taxonomy" id="323848"/>
    <lineage>
        <taxon>Bacteria</taxon>
        <taxon>Pseudomonadati</taxon>
        <taxon>Pseudomonadota</taxon>
        <taxon>Betaproteobacteria</taxon>
        <taxon>Nitrosomonadales</taxon>
        <taxon>Nitrosomonadaceae</taxon>
        <taxon>Nitrosospira</taxon>
    </lineage>
</organism>
<gene>
    <name evidence="2" type="ordered locus">Nmul_A2210</name>
    <name evidence="3" type="ORF">SAMN05216403_106120</name>
</gene>
<dbReference type="InterPro" id="IPR010982">
    <property type="entry name" value="Lambda_DNA-bd_dom_sf"/>
</dbReference>
<evidence type="ECO:0000313" key="4">
    <source>
        <dbReference type="Proteomes" id="UP000002718"/>
    </source>
</evidence>
<dbReference type="NCBIfam" id="TIGR03831">
    <property type="entry name" value="YgiT_finger"/>
    <property type="match status" value="1"/>
</dbReference>
<reference evidence="4" key="2">
    <citation type="submission" date="2005-08" db="EMBL/GenBank/DDBJ databases">
        <title>Complete sequence of chromosome 1 of Nitrosospira multiformis ATCC 25196.</title>
        <authorList>
            <person name="Copeland A."/>
            <person name="Lucas S."/>
            <person name="Lapidus A."/>
            <person name="Barry K."/>
            <person name="Detter J.C."/>
            <person name="Glavina T."/>
            <person name="Hammon N."/>
            <person name="Israni S."/>
            <person name="Pitluck S."/>
            <person name="Chain P."/>
            <person name="Malfatti S."/>
            <person name="Shin M."/>
            <person name="Vergez L."/>
            <person name="Schmutz J."/>
            <person name="Larimer F."/>
            <person name="Land M."/>
            <person name="Hauser L."/>
            <person name="Kyrpides N."/>
            <person name="Lykidis A."/>
            <person name="Richardson P."/>
        </authorList>
    </citation>
    <scope>NUCLEOTIDE SEQUENCE [LARGE SCALE GENOMIC DNA]</scope>
    <source>
        <strain evidence="4">ATCC 25196 / NCIMB 11849 / C 71</strain>
    </source>
</reference>
<dbReference type="InterPro" id="IPR032758">
    <property type="entry name" value="MqsA/HigA-2"/>
</dbReference>
<dbReference type="STRING" id="323848.Nmul_A2210"/>